<dbReference type="AlphaFoldDB" id="A0AAD9Z6E4"/>
<proteinExistence type="predicted"/>
<accession>A0AAD9Z6E4</accession>
<comment type="caution">
    <text evidence="2">The sequence shown here is derived from an EMBL/GenBank/DDBJ whole genome shotgun (WGS) entry which is preliminary data.</text>
</comment>
<name>A0AAD9Z6E4_9LECA</name>
<feature type="region of interest" description="Disordered" evidence="1">
    <location>
        <begin position="113"/>
        <end position="132"/>
    </location>
</feature>
<dbReference type="Proteomes" id="UP001276659">
    <property type="component" value="Unassembled WGS sequence"/>
</dbReference>
<keyword evidence="3" id="KW-1185">Reference proteome</keyword>
<reference evidence="2" key="1">
    <citation type="submission" date="2022-11" db="EMBL/GenBank/DDBJ databases">
        <title>Chromosomal genome sequence assembly and mating type (MAT) locus characterization of the leprose asexual lichenized fungus Lepraria neglecta (Nyl.) Erichsen.</title>
        <authorList>
            <person name="Allen J.L."/>
            <person name="Pfeffer B."/>
        </authorList>
    </citation>
    <scope>NUCLEOTIDE SEQUENCE</scope>
    <source>
        <strain evidence="2">Allen 5258</strain>
    </source>
</reference>
<dbReference type="EMBL" id="JASNWA010000008">
    <property type="protein sequence ID" value="KAK3170647.1"/>
    <property type="molecule type" value="Genomic_DNA"/>
</dbReference>
<organism evidence="2 3">
    <name type="scientific">Lepraria neglecta</name>
    <dbReference type="NCBI Taxonomy" id="209136"/>
    <lineage>
        <taxon>Eukaryota</taxon>
        <taxon>Fungi</taxon>
        <taxon>Dikarya</taxon>
        <taxon>Ascomycota</taxon>
        <taxon>Pezizomycotina</taxon>
        <taxon>Lecanoromycetes</taxon>
        <taxon>OSLEUM clade</taxon>
        <taxon>Lecanoromycetidae</taxon>
        <taxon>Lecanorales</taxon>
        <taxon>Lecanorineae</taxon>
        <taxon>Stereocaulaceae</taxon>
        <taxon>Lepraria</taxon>
    </lineage>
</organism>
<evidence type="ECO:0000313" key="2">
    <source>
        <dbReference type="EMBL" id="KAK3170647.1"/>
    </source>
</evidence>
<sequence>MNMAFLQASPLLILPLELRTKIFEELLCPHPGRIYTLYNDRQGREASFNIDPTILRVNKQIYSESVSLLYNSNVFEINLTTPVVFQWSGGNYPDRIPDPPPLFRNDDGSVFRGTTRGGGRVKQSPARKERLNAPEEAMNQEGIYPYCFQRLRHIRLLTSRDAVWGDTGGGYFFSHTGELIMRMLSELSREESTSVPKALEFVIFPEWLTRTEIFKAGKAVALKAREIAPLLRSVEQSRTLLLGEALCSEQSDDDFGSLDWDDYEKLETKKVDIEELVANLGKHSRSYVNEYI</sequence>
<gene>
    <name evidence="2" type="ORF">OEA41_002728</name>
</gene>
<evidence type="ECO:0000256" key="1">
    <source>
        <dbReference type="SAM" id="MobiDB-lite"/>
    </source>
</evidence>
<protein>
    <submittedName>
        <fullName evidence="2">Uncharacterized protein</fullName>
    </submittedName>
</protein>
<evidence type="ECO:0000313" key="3">
    <source>
        <dbReference type="Proteomes" id="UP001276659"/>
    </source>
</evidence>